<dbReference type="PRINTS" id="PR00039">
    <property type="entry name" value="HTHLYSR"/>
</dbReference>
<dbReference type="Gene3D" id="1.10.10.10">
    <property type="entry name" value="Winged helix-like DNA-binding domain superfamily/Winged helix DNA-binding domain"/>
    <property type="match status" value="1"/>
</dbReference>
<protein>
    <submittedName>
        <fullName evidence="6">LysR family transcriptional regulator</fullName>
    </submittedName>
</protein>
<feature type="domain" description="HTH lysR-type" evidence="5">
    <location>
        <begin position="5"/>
        <end position="62"/>
    </location>
</feature>
<dbReference type="InterPro" id="IPR036390">
    <property type="entry name" value="WH_DNA-bd_sf"/>
</dbReference>
<evidence type="ECO:0000256" key="4">
    <source>
        <dbReference type="ARBA" id="ARBA00023163"/>
    </source>
</evidence>
<dbReference type="InterPro" id="IPR036388">
    <property type="entry name" value="WH-like_DNA-bd_sf"/>
</dbReference>
<evidence type="ECO:0000259" key="5">
    <source>
        <dbReference type="PROSITE" id="PS50931"/>
    </source>
</evidence>
<dbReference type="PROSITE" id="PS50931">
    <property type="entry name" value="HTH_LYSR"/>
    <property type="match status" value="1"/>
</dbReference>
<dbReference type="InterPro" id="IPR000847">
    <property type="entry name" value="LysR_HTH_N"/>
</dbReference>
<gene>
    <name evidence="6" type="ORF">ACFSR5_15290</name>
</gene>
<dbReference type="EMBL" id="JBHULR010000008">
    <property type="protein sequence ID" value="MFD2549012.1"/>
    <property type="molecule type" value="Genomic_DNA"/>
</dbReference>
<keyword evidence="7" id="KW-1185">Reference proteome</keyword>
<sequence>MSYQLELRHYHYFQILADELHFRKASERLFISQPGLSRQIKQMEHIFGAQLFERGKRYVRLTPAGRYLKSEVDLLFQRVDIMEREVRLLAEESVMELRLGFIGSAVQAILGRLLITLKRDYPRIDVDLQELSNSIQIEKIIRQELDFGFVRMDAVPKGLQHMAVLTEHFSLVVPQGHPIQHDNFQGLDAFVDEPFILFSKDYSHSYYDLVYSIFQDAGFEPQVALRTVNALSIFNLVEQGLGVAIVPSSLRWGYTSSVKFIDLDYIPQRTTLSLVWNNDLNPEVSALFLSIVQQELGGAAVNQMHV</sequence>
<dbReference type="InterPro" id="IPR005119">
    <property type="entry name" value="LysR_subst-bd"/>
</dbReference>
<dbReference type="RefSeq" id="WP_380905331.1">
    <property type="nucleotide sequence ID" value="NZ_JBHUEG010000008.1"/>
</dbReference>
<keyword evidence="4" id="KW-0804">Transcription</keyword>
<dbReference type="PANTHER" id="PTHR30346:SF0">
    <property type="entry name" value="HCA OPERON TRANSCRIPTIONAL ACTIVATOR HCAR"/>
    <property type="match status" value="1"/>
</dbReference>
<dbReference type="Pfam" id="PF03466">
    <property type="entry name" value="LysR_substrate"/>
    <property type="match status" value="1"/>
</dbReference>
<name>A0ABW5KN54_9SPHI</name>
<dbReference type="Pfam" id="PF00126">
    <property type="entry name" value="HTH_1"/>
    <property type="match status" value="1"/>
</dbReference>
<keyword evidence="3" id="KW-0238">DNA-binding</keyword>
<proteinExistence type="inferred from homology"/>
<dbReference type="Gene3D" id="3.40.190.10">
    <property type="entry name" value="Periplasmic binding protein-like II"/>
    <property type="match status" value="2"/>
</dbReference>
<comment type="similarity">
    <text evidence="1">Belongs to the LysR transcriptional regulatory family.</text>
</comment>
<dbReference type="SUPFAM" id="SSF53850">
    <property type="entry name" value="Periplasmic binding protein-like II"/>
    <property type="match status" value="1"/>
</dbReference>
<comment type="caution">
    <text evidence="6">The sequence shown here is derived from an EMBL/GenBank/DDBJ whole genome shotgun (WGS) entry which is preliminary data.</text>
</comment>
<evidence type="ECO:0000256" key="1">
    <source>
        <dbReference type="ARBA" id="ARBA00009437"/>
    </source>
</evidence>
<evidence type="ECO:0000313" key="7">
    <source>
        <dbReference type="Proteomes" id="UP001597545"/>
    </source>
</evidence>
<evidence type="ECO:0000313" key="6">
    <source>
        <dbReference type="EMBL" id="MFD2549012.1"/>
    </source>
</evidence>
<reference evidence="7" key="1">
    <citation type="journal article" date="2019" name="Int. J. Syst. Evol. Microbiol.">
        <title>The Global Catalogue of Microorganisms (GCM) 10K type strain sequencing project: providing services to taxonomists for standard genome sequencing and annotation.</title>
        <authorList>
            <consortium name="The Broad Institute Genomics Platform"/>
            <consortium name="The Broad Institute Genome Sequencing Center for Infectious Disease"/>
            <person name="Wu L."/>
            <person name="Ma J."/>
        </authorList>
    </citation>
    <scope>NUCLEOTIDE SEQUENCE [LARGE SCALE GENOMIC DNA]</scope>
    <source>
        <strain evidence="7">KCTC 42662</strain>
    </source>
</reference>
<dbReference type="PANTHER" id="PTHR30346">
    <property type="entry name" value="TRANSCRIPTIONAL DUAL REGULATOR HCAR-RELATED"/>
    <property type="match status" value="1"/>
</dbReference>
<organism evidence="6 7">
    <name type="scientific">Sphingobacterium suaedae</name>
    <dbReference type="NCBI Taxonomy" id="1686402"/>
    <lineage>
        <taxon>Bacteria</taxon>
        <taxon>Pseudomonadati</taxon>
        <taxon>Bacteroidota</taxon>
        <taxon>Sphingobacteriia</taxon>
        <taxon>Sphingobacteriales</taxon>
        <taxon>Sphingobacteriaceae</taxon>
        <taxon>Sphingobacterium</taxon>
    </lineage>
</organism>
<dbReference type="Proteomes" id="UP001597545">
    <property type="component" value="Unassembled WGS sequence"/>
</dbReference>
<evidence type="ECO:0000256" key="2">
    <source>
        <dbReference type="ARBA" id="ARBA00023015"/>
    </source>
</evidence>
<evidence type="ECO:0000256" key="3">
    <source>
        <dbReference type="ARBA" id="ARBA00023125"/>
    </source>
</evidence>
<accession>A0ABW5KN54</accession>
<keyword evidence="2" id="KW-0805">Transcription regulation</keyword>
<dbReference type="SUPFAM" id="SSF46785">
    <property type="entry name" value="Winged helix' DNA-binding domain"/>
    <property type="match status" value="1"/>
</dbReference>